<evidence type="ECO:0000313" key="2">
    <source>
        <dbReference type="EMBL" id="CAF1004344.1"/>
    </source>
</evidence>
<sequence>MKPASISWKTYTLSTRKTVQYAEITMLSLSTAEKLKLASAFYRFHLSIQVNIPSIQLSHTVVLETSKFVIGTNTSQITNKTAKVMLNDIEEFSGTISPSTVEEYVCRYFKQKIRVEPLKCVRSYVQQQLNKACENADPKKVTLNFLTRFITQAEFMVTYPLLALLHADGLLLGICDSSLTKDLIVTNTVSSIGLRFNSITQENQTQTKNAVSVRVDVHNKQDKFERQTLNSNELMEDFCNLICAAHAQKFEASILSDIVNGSKGVYKLNSDFSNYFDEKLPRLFQENLTPYTPVFPKGLHFSQNKSAPFASSTPNESVTTSSYDTSTFQQMPRSTFANTNLPPIHSYNISSNQTQMQPIDPPCTRPAAVMSGISTSITPSILLPQQNAQNIRGFTIPTSQSNPNIETSYGAIAESPWSMLDSSSQLINESRSVHLNDLSPPRLPLNHFNTFSTTFSQSSSSKAFEIHLNQPTAPSQLTPSQILNMPLHYYKAFNPPSNVTLHQQLIASHAQTSSNAGIPQCANSIECSYDIGPPTELHLLSPGEAEKPFRYITIWNNDSPTDVDQWNNDILDINMDDC</sequence>
<dbReference type="OrthoDB" id="9988450at2759"/>
<gene>
    <name evidence="2" type="ORF">GPM918_LOCUS13928</name>
    <name evidence="1" type="ORF">OVA965_LOCUS5431</name>
    <name evidence="4" type="ORF">SRO942_LOCUS13928</name>
    <name evidence="3" type="ORF">TMI583_LOCUS5429</name>
</gene>
<evidence type="ECO:0000313" key="4">
    <source>
        <dbReference type="EMBL" id="CAF3775695.1"/>
    </source>
</evidence>
<keyword evidence="5" id="KW-1185">Reference proteome</keyword>
<dbReference type="EMBL" id="CAJNOK010001524">
    <property type="protein sequence ID" value="CAF0816680.1"/>
    <property type="molecule type" value="Genomic_DNA"/>
</dbReference>
<dbReference type="Proteomes" id="UP000682733">
    <property type="component" value="Unassembled WGS sequence"/>
</dbReference>
<evidence type="ECO:0000313" key="5">
    <source>
        <dbReference type="Proteomes" id="UP000663829"/>
    </source>
</evidence>
<evidence type="ECO:0000313" key="1">
    <source>
        <dbReference type="EMBL" id="CAF0816680.1"/>
    </source>
</evidence>
<dbReference type="EMBL" id="CAJOBC010003282">
    <property type="protein sequence ID" value="CAF3775695.1"/>
    <property type="molecule type" value="Genomic_DNA"/>
</dbReference>
<comment type="caution">
    <text evidence="2">The sequence shown here is derived from an EMBL/GenBank/DDBJ whole genome shotgun (WGS) entry which is preliminary data.</text>
</comment>
<dbReference type="Proteomes" id="UP000681722">
    <property type="component" value="Unassembled WGS sequence"/>
</dbReference>
<protein>
    <submittedName>
        <fullName evidence="2">Uncharacterized protein</fullName>
    </submittedName>
</protein>
<dbReference type="EMBL" id="CAJOBA010001524">
    <property type="protein sequence ID" value="CAF3600786.1"/>
    <property type="molecule type" value="Genomic_DNA"/>
</dbReference>
<dbReference type="AlphaFoldDB" id="A0A814H4I9"/>
<reference evidence="2" key="1">
    <citation type="submission" date="2021-02" db="EMBL/GenBank/DDBJ databases">
        <authorList>
            <person name="Nowell W R."/>
        </authorList>
    </citation>
    <scope>NUCLEOTIDE SEQUENCE</scope>
</reference>
<evidence type="ECO:0000313" key="3">
    <source>
        <dbReference type="EMBL" id="CAF3600786.1"/>
    </source>
</evidence>
<organism evidence="2 5">
    <name type="scientific">Didymodactylos carnosus</name>
    <dbReference type="NCBI Taxonomy" id="1234261"/>
    <lineage>
        <taxon>Eukaryota</taxon>
        <taxon>Metazoa</taxon>
        <taxon>Spiralia</taxon>
        <taxon>Gnathifera</taxon>
        <taxon>Rotifera</taxon>
        <taxon>Eurotatoria</taxon>
        <taxon>Bdelloidea</taxon>
        <taxon>Philodinida</taxon>
        <taxon>Philodinidae</taxon>
        <taxon>Didymodactylos</taxon>
    </lineage>
</organism>
<dbReference type="EMBL" id="CAJNOQ010003282">
    <property type="protein sequence ID" value="CAF1004344.1"/>
    <property type="molecule type" value="Genomic_DNA"/>
</dbReference>
<accession>A0A814H4I9</accession>
<dbReference type="Proteomes" id="UP000677228">
    <property type="component" value="Unassembled WGS sequence"/>
</dbReference>
<proteinExistence type="predicted"/>
<dbReference type="Proteomes" id="UP000663829">
    <property type="component" value="Unassembled WGS sequence"/>
</dbReference>
<name>A0A814H4I9_9BILA</name>